<evidence type="ECO:0000256" key="4">
    <source>
        <dbReference type="ARBA" id="ARBA00022989"/>
    </source>
</evidence>
<proteinExistence type="inferred from homology"/>
<comment type="similarity">
    <text evidence="6">Belongs to the ABC-4 integral membrane protein family.</text>
</comment>
<feature type="transmembrane region" description="Helical" evidence="7">
    <location>
        <begin position="366"/>
        <end position="385"/>
    </location>
</feature>
<dbReference type="EMBL" id="JBEPLS010000005">
    <property type="protein sequence ID" value="MET3603995.1"/>
    <property type="molecule type" value="Genomic_DNA"/>
</dbReference>
<evidence type="ECO:0000256" key="7">
    <source>
        <dbReference type="SAM" id="Phobius"/>
    </source>
</evidence>
<dbReference type="EMBL" id="CP035708">
    <property type="protein sequence ID" value="QEM99653.1"/>
    <property type="molecule type" value="Genomic_DNA"/>
</dbReference>
<feature type="transmembrane region" description="Helical" evidence="7">
    <location>
        <begin position="279"/>
        <end position="303"/>
    </location>
</feature>
<dbReference type="InterPro" id="IPR003838">
    <property type="entry name" value="ABC3_permease_C"/>
</dbReference>
<keyword evidence="2" id="KW-1003">Cell membrane</keyword>
<protein>
    <submittedName>
        <fullName evidence="10">ABC transport system permease protein</fullName>
    </submittedName>
    <submittedName>
        <fullName evidence="11">FtsX-like permease family protein</fullName>
    </submittedName>
</protein>
<dbReference type="RefSeq" id="WP_149502419.1">
    <property type="nucleotide sequence ID" value="NZ_CP035708.1"/>
</dbReference>
<evidence type="ECO:0000256" key="3">
    <source>
        <dbReference type="ARBA" id="ARBA00022692"/>
    </source>
</evidence>
<dbReference type="GO" id="GO:0005886">
    <property type="term" value="C:plasma membrane"/>
    <property type="evidence" value="ECO:0007669"/>
    <property type="project" value="UniProtKB-SubCell"/>
</dbReference>
<feature type="transmembrane region" description="Helical" evidence="7">
    <location>
        <begin position="323"/>
        <end position="346"/>
    </location>
</feature>
<evidence type="ECO:0000256" key="5">
    <source>
        <dbReference type="ARBA" id="ARBA00023136"/>
    </source>
</evidence>
<dbReference type="Pfam" id="PF12704">
    <property type="entry name" value="MacB_PCD"/>
    <property type="match status" value="1"/>
</dbReference>
<keyword evidence="5 7" id="KW-0472">Membrane</keyword>
<evidence type="ECO:0000256" key="6">
    <source>
        <dbReference type="ARBA" id="ARBA00038076"/>
    </source>
</evidence>
<dbReference type="AlphaFoldDB" id="A0A5C1PZ72"/>
<dbReference type="Pfam" id="PF02687">
    <property type="entry name" value="FtsX"/>
    <property type="match status" value="1"/>
</dbReference>
<evidence type="ECO:0000256" key="2">
    <source>
        <dbReference type="ARBA" id="ARBA00022475"/>
    </source>
</evidence>
<evidence type="ECO:0000313" key="12">
    <source>
        <dbReference type="Proteomes" id="UP000323522"/>
    </source>
</evidence>
<gene>
    <name evidence="10" type="ORF">ABIC99_001808</name>
    <name evidence="11" type="ORF">EWH46_01930</name>
</gene>
<name>A0A5C1PZ72_9BURK</name>
<dbReference type="Proteomes" id="UP000323522">
    <property type="component" value="Chromosome"/>
</dbReference>
<dbReference type="InterPro" id="IPR050250">
    <property type="entry name" value="Macrolide_Exporter_MacB"/>
</dbReference>
<dbReference type="GO" id="GO:0022857">
    <property type="term" value="F:transmembrane transporter activity"/>
    <property type="evidence" value="ECO:0007669"/>
    <property type="project" value="TreeGrafter"/>
</dbReference>
<evidence type="ECO:0000259" key="8">
    <source>
        <dbReference type="Pfam" id="PF02687"/>
    </source>
</evidence>
<organism evidence="11 12">
    <name type="scientific">Sphaerotilus sulfidivorans</name>
    <dbReference type="NCBI Taxonomy" id="639200"/>
    <lineage>
        <taxon>Bacteria</taxon>
        <taxon>Pseudomonadati</taxon>
        <taxon>Pseudomonadota</taxon>
        <taxon>Betaproteobacteria</taxon>
        <taxon>Burkholderiales</taxon>
        <taxon>Sphaerotilaceae</taxon>
        <taxon>Sphaerotilus</taxon>
    </lineage>
</organism>
<dbReference type="PANTHER" id="PTHR30572">
    <property type="entry name" value="MEMBRANE COMPONENT OF TRANSPORTER-RELATED"/>
    <property type="match status" value="1"/>
</dbReference>
<dbReference type="Proteomes" id="UP001549111">
    <property type="component" value="Unassembled WGS sequence"/>
</dbReference>
<feature type="domain" description="MacB-like periplasmic core" evidence="9">
    <location>
        <begin position="20"/>
        <end position="242"/>
    </location>
</feature>
<evidence type="ECO:0000313" key="10">
    <source>
        <dbReference type="EMBL" id="MET3603995.1"/>
    </source>
</evidence>
<evidence type="ECO:0000313" key="11">
    <source>
        <dbReference type="EMBL" id="QEM99653.1"/>
    </source>
</evidence>
<keyword evidence="3 7" id="KW-0812">Transmembrane</keyword>
<reference evidence="11 12" key="1">
    <citation type="submission" date="2019-02" db="EMBL/GenBank/DDBJ databases">
        <title>Complete Genome Sequence and Methylome Analysis of Sphaerotilus natans subsp. sulfidivorans D-507.</title>
        <authorList>
            <person name="Fomenkov A."/>
            <person name="Gridneva E."/>
            <person name="Smolyakov D."/>
            <person name="Dubinina G."/>
            <person name="Vincze T."/>
            <person name="Grabovich M."/>
            <person name="Roberts R.J."/>
        </authorList>
    </citation>
    <scope>NUCLEOTIDE SEQUENCE [LARGE SCALE GENOMIC DNA]</scope>
    <source>
        <strain evidence="11 12">D-507</strain>
    </source>
</reference>
<evidence type="ECO:0000313" key="13">
    <source>
        <dbReference type="Proteomes" id="UP001549111"/>
    </source>
</evidence>
<accession>A0A5C1PZ72</accession>
<reference evidence="10 13" key="2">
    <citation type="submission" date="2024-06" db="EMBL/GenBank/DDBJ databases">
        <title>Genomic Encyclopedia of Type Strains, Phase IV (KMG-IV): sequencing the most valuable type-strain genomes for metagenomic binning, comparative biology and taxonomic classification.</title>
        <authorList>
            <person name="Goeker M."/>
        </authorList>
    </citation>
    <scope>NUCLEOTIDE SEQUENCE [LARGE SCALE GENOMIC DNA]</scope>
    <source>
        <strain evidence="10 13">D-501</strain>
    </source>
</reference>
<keyword evidence="4 7" id="KW-1133">Transmembrane helix</keyword>
<dbReference type="KEGG" id="snn:EWH46_01930"/>
<dbReference type="OrthoDB" id="4814201at2"/>
<feature type="transmembrane region" description="Helical" evidence="7">
    <location>
        <begin position="21"/>
        <end position="41"/>
    </location>
</feature>
<dbReference type="InterPro" id="IPR025857">
    <property type="entry name" value="MacB_PCD"/>
</dbReference>
<feature type="domain" description="ABC3 transporter permease C-terminal" evidence="8">
    <location>
        <begin position="282"/>
        <end position="395"/>
    </location>
</feature>
<evidence type="ECO:0000259" key="9">
    <source>
        <dbReference type="Pfam" id="PF12704"/>
    </source>
</evidence>
<evidence type="ECO:0000256" key="1">
    <source>
        <dbReference type="ARBA" id="ARBA00004651"/>
    </source>
</evidence>
<sequence>MIGNTLLLAIREIRRNLLRSFLTILGIVIGVSAVITMVTLGRGATQAVQAQIASLGTNLLQIRPGQRMGPGGGGSGAPAFREADLDAIATQIAGVAAVAPEARSSVTVVAGARNWSTSVTGTTNAWLHTGNWTLSAGRAFEDTELRAGSAVCLIGATLQRELFAGTDPLGQTLRIKQFSCSVVGVLAAKGQAAMGMDQDDTVVVPLRTLQRRVTGSLNIGTLLVSLEDGADSRAVQASLRQLLRERRKLGASDDDNFNILDTQQLAQTMSGTTQLMTSLLGAVAAVSLLVGGIGIMNIMLVSVTERTREIGVRLAIGALEHEVLLQFLIEAVVLSSFGGLVGIALATAASIGLSSLLAMPYAFQPGINGLAFVFSAAIGVVFGYVPARRAARLDPIEALRHE</sequence>
<keyword evidence="13" id="KW-1185">Reference proteome</keyword>
<comment type="subcellular location">
    <subcellularLocation>
        <location evidence="1">Cell membrane</location>
        <topology evidence="1">Multi-pass membrane protein</topology>
    </subcellularLocation>
</comment>
<dbReference type="PANTHER" id="PTHR30572:SF4">
    <property type="entry name" value="ABC TRANSPORTER PERMEASE YTRF"/>
    <property type="match status" value="1"/>
</dbReference>